<name>A0A6I6QZW4_BIFAD</name>
<protein>
    <submittedName>
        <fullName evidence="1">Uncharacterized protein</fullName>
    </submittedName>
</protein>
<sequence>MLVLPVMEYSLTINDSSHTTTGDETDVRAFAESVLGAGRKADSFVEAALAMLDGDAHTIRKGWHVVPLEEPGF</sequence>
<reference evidence="1 2" key="1">
    <citation type="submission" date="2019-12" db="EMBL/GenBank/DDBJ databases">
        <title>Draft Genome Sequence of Bifidobacterium adolescentis ZJ2.</title>
        <authorList>
            <person name="Jin Z."/>
        </authorList>
    </citation>
    <scope>NUCLEOTIDE SEQUENCE [LARGE SCALE GENOMIC DNA]</scope>
    <source>
        <strain evidence="1 2">ZJ2</strain>
    </source>
</reference>
<dbReference type="RefSeq" id="WP_117762536.1">
    <property type="nucleotide sequence ID" value="NZ_CP047129.1"/>
</dbReference>
<evidence type="ECO:0000313" key="1">
    <source>
        <dbReference type="EMBL" id="QHB62914.1"/>
    </source>
</evidence>
<organism evidence="1 2">
    <name type="scientific">Bifidobacterium adolescentis</name>
    <dbReference type="NCBI Taxonomy" id="1680"/>
    <lineage>
        <taxon>Bacteria</taxon>
        <taxon>Bacillati</taxon>
        <taxon>Actinomycetota</taxon>
        <taxon>Actinomycetes</taxon>
        <taxon>Bifidobacteriales</taxon>
        <taxon>Bifidobacteriaceae</taxon>
        <taxon>Bifidobacterium</taxon>
    </lineage>
</organism>
<gene>
    <name evidence="1" type="ORF">F3K97_06325</name>
</gene>
<evidence type="ECO:0000313" key="2">
    <source>
        <dbReference type="Proteomes" id="UP000464884"/>
    </source>
</evidence>
<proteinExistence type="predicted"/>
<dbReference type="Proteomes" id="UP000464884">
    <property type="component" value="Chromosome"/>
</dbReference>
<dbReference type="AlphaFoldDB" id="A0A6I6QZW4"/>
<accession>A0A6I6QZW4</accession>
<dbReference type="EMBL" id="CP047129">
    <property type="protein sequence ID" value="QHB62914.1"/>
    <property type="molecule type" value="Genomic_DNA"/>
</dbReference>